<protein>
    <submittedName>
        <fullName evidence="1">Uncharacterized protein</fullName>
    </submittedName>
</protein>
<organism evidence="1">
    <name type="scientific">marine sediment metagenome</name>
    <dbReference type="NCBI Taxonomy" id="412755"/>
    <lineage>
        <taxon>unclassified sequences</taxon>
        <taxon>metagenomes</taxon>
        <taxon>ecological metagenomes</taxon>
    </lineage>
</organism>
<proteinExistence type="predicted"/>
<comment type="caution">
    <text evidence="1">The sequence shown here is derived from an EMBL/GenBank/DDBJ whole genome shotgun (WGS) entry which is preliminary data.</text>
</comment>
<accession>X1C813</accession>
<gene>
    <name evidence="1" type="ORF">S01H4_23788</name>
</gene>
<evidence type="ECO:0000313" key="1">
    <source>
        <dbReference type="EMBL" id="GAG80541.1"/>
    </source>
</evidence>
<dbReference type="AlphaFoldDB" id="X1C813"/>
<dbReference type="EMBL" id="BART01011084">
    <property type="protein sequence ID" value="GAG80541.1"/>
    <property type="molecule type" value="Genomic_DNA"/>
</dbReference>
<sequence>MSWKQAMQKLTEEFIVDGEQYLNERYWQLYYRIREELQELEKLRKRRKEKK</sequence>
<name>X1C813_9ZZZZ</name>
<reference evidence="1" key="1">
    <citation type="journal article" date="2014" name="Front. Microbiol.">
        <title>High frequency of phylogenetically diverse reductive dehalogenase-homologous genes in deep subseafloor sedimentary metagenomes.</title>
        <authorList>
            <person name="Kawai M."/>
            <person name="Futagami T."/>
            <person name="Toyoda A."/>
            <person name="Takaki Y."/>
            <person name="Nishi S."/>
            <person name="Hori S."/>
            <person name="Arai W."/>
            <person name="Tsubouchi T."/>
            <person name="Morono Y."/>
            <person name="Uchiyama I."/>
            <person name="Ito T."/>
            <person name="Fujiyama A."/>
            <person name="Inagaki F."/>
            <person name="Takami H."/>
        </authorList>
    </citation>
    <scope>NUCLEOTIDE SEQUENCE</scope>
    <source>
        <strain evidence="1">Expedition CK06-06</strain>
    </source>
</reference>